<proteinExistence type="predicted"/>
<evidence type="ECO:0000313" key="4">
    <source>
        <dbReference type="Proteomes" id="UP001321749"/>
    </source>
</evidence>
<keyword evidence="4" id="KW-1185">Reference proteome</keyword>
<keyword evidence="2" id="KW-0732">Signal</keyword>
<dbReference type="EMBL" id="MU864942">
    <property type="protein sequence ID" value="KAK4465158.1"/>
    <property type="molecule type" value="Genomic_DNA"/>
</dbReference>
<name>A0AAV9HXR2_9PEZI</name>
<evidence type="ECO:0000313" key="3">
    <source>
        <dbReference type="EMBL" id="KAK4465158.1"/>
    </source>
</evidence>
<evidence type="ECO:0000256" key="2">
    <source>
        <dbReference type="SAM" id="SignalP"/>
    </source>
</evidence>
<dbReference type="AlphaFoldDB" id="A0AAV9HXR2"/>
<feature type="region of interest" description="Disordered" evidence="1">
    <location>
        <begin position="75"/>
        <end position="121"/>
    </location>
</feature>
<organism evidence="3 4">
    <name type="scientific">Cladorrhinum samala</name>
    <dbReference type="NCBI Taxonomy" id="585594"/>
    <lineage>
        <taxon>Eukaryota</taxon>
        <taxon>Fungi</taxon>
        <taxon>Dikarya</taxon>
        <taxon>Ascomycota</taxon>
        <taxon>Pezizomycotina</taxon>
        <taxon>Sordariomycetes</taxon>
        <taxon>Sordariomycetidae</taxon>
        <taxon>Sordariales</taxon>
        <taxon>Podosporaceae</taxon>
        <taxon>Cladorrhinum</taxon>
    </lineage>
</organism>
<gene>
    <name evidence="3" type="ORF">QBC42DRAFT_248957</name>
</gene>
<reference evidence="3" key="2">
    <citation type="submission" date="2023-06" db="EMBL/GenBank/DDBJ databases">
        <authorList>
            <consortium name="Lawrence Berkeley National Laboratory"/>
            <person name="Mondo S.J."/>
            <person name="Hensen N."/>
            <person name="Bonometti L."/>
            <person name="Westerberg I."/>
            <person name="Brannstrom I.O."/>
            <person name="Guillou S."/>
            <person name="Cros-Aarteil S."/>
            <person name="Calhoun S."/>
            <person name="Haridas S."/>
            <person name="Kuo A."/>
            <person name="Pangilinan J."/>
            <person name="Riley R."/>
            <person name="Labutti K."/>
            <person name="Andreopoulos B."/>
            <person name="Lipzen A."/>
            <person name="Chen C."/>
            <person name="Yanf M."/>
            <person name="Daum C."/>
            <person name="Ng V."/>
            <person name="Clum A."/>
            <person name="Steindorff A."/>
            <person name="Ohm R."/>
            <person name="Martin F."/>
            <person name="Silar P."/>
            <person name="Natvig D."/>
            <person name="Lalanne C."/>
            <person name="Gautier V."/>
            <person name="Ament-Velasquez S.L."/>
            <person name="Kruys A."/>
            <person name="Hutchinson M.I."/>
            <person name="Powell A.J."/>
            <person name="Barry K."/>
            <person name="Miller A.N."/>
            <person name="Grigoriev I.V."/>
            <person name="Debuchy R."/>
            <person name="Gladieux P."/>
            <person name="Thoren M.H."/>
            <person name="Johannesson H."/>
        </authorList>
    </citation>
    <scope>NUCLEOTIDE SEQUENCE</scope>
    <source>
        <strain evidence="3">PSN324</strain>
    </source>
</reference>
<accession>A0AAV9HXR2</accession>
<feature type="signal peptide" evidence="2">
    <location>
        <begin position="1"/>
        <end position="22"/>
    </location>
</feature>
<comment type="caution">
    <text evidence="3">The sequence shown here is derived from an EMBL/GenBank/DDBJ whole genome shotgun (WGS) entry which is preliminary data.</text>
</comment>
<feature type="chain" id="PRO_5043810147" evidence="2">
    <location>
        <begin position="23"/>
        <end position="121"/>
    </location>
</feature>
<reference evidence="3" key="1">
    <citation type="journal article" date="2023" name="Mol. Phylogenet. Evol.">
        <title>Genome-scale phylogeny and comparative genomics of the fungal order Sordariales.</title>
        <authorList>
            <person name="Hensen N."/>
            <person name="Bonometti L."/>
            <person name="Westerberg I."/>
            <person name="Brannstrom I.O."/>
            <person name="Guillou S."/>
            <person name="Cros-Aarteil S."/>
            <person name="Calhoun S."/>
            <person name="Haridas S."/>
            <person name="Kuo A."/>
            <person name="Mondo S."/>
            <person name="Pangilinan J."/>
            <person name="Riley R."/>
            <person name="LaButti K."/>
            <person name="Andreopoulos B."/>
            <person name="Lipzen A."/>
            <person name="Chen C."/>
            <person name="Yan M."/>
            <person name="Daum C."/>
            <person name="Ng V."/>
            <person name="Clum A."/>
            <person name="Steindorff A."/>
            <person name="Ohm R.A."/>
            <person name="Martin F."/>
            <person name="Silar P."/>
            <person name="Natvig D.O."/>
            <person name="Lalanne C."/>
            <person name="Gautier V."/>
            <person name="Ament-Velasquez S.L."/>
            <person name="Kruys A."/>
            <person name="Hutchinson M.I."/>
            <person name="Powell A.J."/>
            <person name="Barry K."/>
            <person name="Miller A.N."/>
            <person name="Grigoriev I.V."/>
            <person name="Debuchy R."/>
            <person name="Gladieux P."/>
            <person name="Hiltunen Thoren M."/>
            <person name="Johannesson H."/>
        </authorList>
    </citation>
    <scope>NUCLEOTIDE SEQUENCE</scope>
    <source>
        <strain evidence="3">PSN324</strain>
    </source>
</reference>
<evidence type="ECO:0000256" key="1">
    <source>
        <dbReference type="SAM" id="MobiDB-lite"/>
    </source>
</evidence>
<protein>
    <submittedName>
        <fullName evidence="3">Uncharacterized protein</fullName>
    </submittedName>
</protein>
<dbReference type="Proteomes" id="UP001321749">
    <property type="component" value="Unassembled WGS sequence"/>
</dbReference>
<feature type="compositionally biased region" description="Gly residues" evidence="1">
    <location>
        <begin position="94"/>
        <end position="111"/>
    </location>
</feature>
<sequence>MRASTPIIILSLLGLASHLATGQWTRCTRDCMTGWCNEICGHGDGTDIRCANACMDDCDRACEVCKTQPDCVYYTPTPPTPTPKKQKKKQQRGLEGGGRGLNMDGKGNGEGNGEDKGNKFT</sequence>